<dbReference type="InterPro" id="IPR039437">
    <property type="entry name" value="FrzH/put_lumazine-bd"/>
</dbReference>
<comment type="caution">
    <text evidence="2">The sequence shown here is derived from an EMBL/GenBank/DDBJ whole genome shotgun (WGS) entry which is preliminary data.</text>
</comment>
<keyword evidence="3" id="KW-1185">Reference proteome</keyword>
<dbReference type="SUPFAM" id="SSF54427">
    <property type="entry name" value="NTF2-like"/>
    <property type="match status" value="1"/>
</dbReference>
<accession>A0A8J7U516</accession>
<dbReference type="Gene3D" id="3.10.450.50">
    <property type="match status" value="1"/>
</dbReference>
<feature type="signal peptide" evidence="1">
    <location>
        <begin position="1"/>
        <end position="18"/>
    </location>
</feature>
<dbReference type="Proteomes" id="UP000664417">
    <property type="component" value="Unassembled WGS sequence"/>
</dbReference>
<dbReference type="RefSeq" id="WP_207860323.1">
    <property type="nucleotide sequence ID" value="NZ_JAFREP010000017.1"/>
</dbReference>
<feature type="chain" id="PRO_5035210833" evidence="1">
    <location>
        <begin position="19"/>
        <end position="158"/>
    </location>
</feature>
<protein>
    <submittedName>
        <fullName evidence="2">Nuclear transport factor 2 family protein</fullName>
    </submittedName>
</protein>
<reference evidence="2" key="1">
    <citation type="submission" date="2021-03" db="EMBL/GenBank/DDBJ databases">
        <authorList>
            <person name="Wang G."/>
        </authorList>
    </citation>
    <scope>NUCLEOTIDE SEQUENCE</scope>
    <source>
        <strain evidence="2">KCTC 12899</strain>
    </source>
</reference>
<evidence type="ECO:0000313" key="2">
    <source>
        <dbReference type="EMBL" id="MBO1320369.1"/>
    </source>
</evidence>
<sequence length="158" mass="18203">MRRIRVLLLLSVVFPVVAGEAEDKAAITQTVMNYVEGWYQQDAEKMASAMHPKMAKFHVMKTRKAGDVVQVTNPEQLTNFTDASREMVKDMPFKADITVLYQDERMAMVKLESLVFYDGIGLMKRNGEWNIVQVMWAFTEEAKTYWSKKENKPLALAF</sequence>
<dbReference type="Pfam" id="PF12893">
    <property type="entry name" value="Lumazine_bd_2"/>
    <property type="match status" value="1"/>
</dbReference>
<dbReference type="AlphaFoldDB" id="A0A8J7U516"/>
<proteinExistence type="predicted"/>
<evidence type="ECO:0000313" key="3">
    <source>
        <dbReference type="Proteomes" id="UP000664417"/>
    </source>
</evidence>
<keyword evidence="1" id="KW-0732">Signal</keyword>
<dbReference type="EMBL" id="JAFREP010000017">
    <property type="protein sequence ID" value="MBO1320369.1"/>
    <property type="molecule type" value="Genomic_DNA"/>
</dbReference>
<dbReference type="InterPro" id="IPR032710">
    <property type="entry name" value="NTF2-like_dom_sf"/>
</dbReference>
<name>A0A8J7U516_9BACT</name>
<organism evidence="2 3">
    <name type="scientific">Acanthopleuribacter pedis</name>
    <dbReference type="NCBI Taxonomy" id="442870"/>
    <lineage>
        <taxon>Bacteria</taxon>
        <taxon>Pseudomonadati</taxon>
        <taxon>Acidobacteriota</taxon>
        <taxon>Holophagae</taxon>
        <taxon>Acanthopleuribacterales</taxon>
        <taxon>Acanthopleuribacteraceae</taxon>
        <taxon>Acanthopleuribacter</taxon>
    </lineage>
</organism>
<gene>
    <name evidence="2" type="ORF">J3U88_17980</name>
</gene>
<evidence type="ECO:0000256" key="1">
    <source>
        <dbReference type="SAM" id="SignalP"/>
    </source>
</evidence>